<dbReference type="AlphaFoldDB" id="A0A0S4J826"/>
<dbReference type="InterPro" id="IPR015413">
    <property type="entry name" value="Methionyl/Leucyl_tRNA_Synth"/>
</dbReference>
<proteinExistence type="inferred from homology"/>
<evidence type="ECO:0000256" key="1">
    <source>
        <dbReference type="ARBA" id="ARBA00005594"/>
    </source>
</evidence>
<dbReference type="PANTHER" id="PTHR45794:SF1">
    <property type="entry name" value="LEUCINE--TRNA LIGASE, CYTOPLASMIC"/>
    <property type="match status" value="1"/>
</dbReference>
<dbReference type="InterPro" id="IPR014729">
    <property type="entry name" value="Rossmann-like_a/b/a_fold"/>
</dbReference>
<evidence type="ECO:0000256" key="10">
    <source>
        <dbReference type="RuleBase" id="RU363035"/>
    </source>
</evidence>
<keyword evidence="3 10" id="KW-0436">Ligase</keyword>
<dbReference type="InterPro" id="IPR009008">
    <property type="entry name" value="Val/Leu/Ile-tRNA-synth_edit"/>
</dbReference>
<feature type="compositionally biased region" description="Basic and acidic residues" evidence="11">
    <location>
        <begin position="17"/>
        <end position="29"/>
    </location>
</feature>
<keyword evidence="6 10" id="KW-0648">Protein biosynthesis</keyword>
<dbReference type="Gene3D" id="1.10.730.10">
    <property type="entry name" value="Isoleucyl-tRNA Synthetase, Domain 1"/>
    <property type="match status" value="1"/>
</dbReference>
<keyword evidence="5 10" id="KW-0067">ATP-binding</keyword>
<dbReference type="GO" id="GO:0002161">
    <property type="term" value="F:aminoacyl-tRNA deacylase activity"/>
    <property type="evidence" value="ECO:0007669"/>
    <property type="project" value="InterPro"/>
</dbReference>
<dbReference type="PANTHER" id="PTHR45794">
    <property type="entry name" value="LEUCYL-TRNA SYNTHETASE"/>
    <property type="match status" value="1"/>
</dbReference>
<feature type="region of interest" description="Disordered" evidence="11">
    <location>
        <begin position="129"/>
        <end position="152"/>
    </location>
</feature>
<dbReference type="NCBIfam" id="TIGR00395">
    <property type="entry name" value="leuS_arch"/>
    <property type="match status" value="1"/>
</dbReference>
<comment type="similarity">
    <text evidence="1 10">Belongs to the class-I aminoacyl-tRNA synthetase family.</text>
</comment>
<evidence type="ECO:0000256" key="8">
    <source>
        <dbReference type="ARBA" id="ARBA00030520"/>
    </source>
</evidence>
<feature type="domain" description="Aminoacyl-tRNA synthetase class Ia" evidence="12">
    <location>
        <begin position="16"/>
        <end position="100"/>
    </location>
</feature>
<evidence type="ECO:0000256" key="6">
    <source>
        <dbReference type="ARBA" id="ARBA00022917"/>
    </source>
</evidence>
<evidence type="ECO:0000256" key="3">
    <source>
        <dbReference type="ARBA" id="ARBA00022598"/>
    </source>
</evidence>
<evidence type="ECO:0000256" key="2">
    <source>
        <dbReference type="ARBA" id="ARBA00013164"/>
    </source>
</evidence>
<dbReference type="Pfam" id="PF09334">
    <property type="entry name" value="tRNA-synt_1g"/>
    <property type="match status" value="1"/>
</dbReference>
<dbReference type="OrthoDB" id="10249672at2759"/>
<dbReference type="Gene3D" id="3.90.740.10">
    <property type="entry name" value="Valyl/Leucyl/Isoleucyl-tRNA synthetase, editing domain"/>
    <property type="match status" value="1"/>
</dbReference>
<keyword evidence="16" id="KW-1185">Reference proteome</keyword>
<evidence type="ECO:0000259" key="14">
    <source>
        <dbReference type="Pfam" id="PF09334"/>
    </source>
</evidence>
<reference evidence="16" key="1">
    <citation type="submission" date="2015-09" db="EMBL/GenBank/DDBJ databases">
        <authorList>
            <consortium name="Pathogen Informatics"/>
        </authorList>
    </citation>
    <scope>NUCLEOTIDE SEQUENCE [LARGE SCALE GENOMIC DNA]</scope>
    <source>
        <strain evidence="16">Lake Konstanz</strain>
    </source>
</reference>
<dbReference type="Proteomes" id="UP000051952">
    <property type="component" value="Unassembled WGS sequence"/>
</dbReference>
<dbReference type="OMA" id="KFIEWQF"/>
<dbReference type="InterPro" id="IPR004493">
    <property type="entry name" value="Leu-tRNA-synth_Ia_arc/euk"/>
</dbReference>
<dbReference type="InterPro" id="IPR009080">
    <property type="entry name" value="tRNAsynth_Ia_anticodon-bd"/>
</dbReference>
<evidence type="ECO:0000313" key="16">
    <source>
        <dbReference type="Proteomes" id="UP000051952"/>
    </source>
</evidence>
<dbReference type="VEuPathDB" id="TriTrypDB:BSAL_11295"/>
<evidence type="ECO:0000256" key="11">
    <source>
        <dbReference type="SAM" id="MobiDB-lite"/>
    </source>
</evidence>
<evidence type="ECO:0000256" key="7">
    <source>
        <dbReference type="ARBA" id="ARBA00023146"/>
    </source>
</evidence>
<accession>A0A0S4J826</accession>
<dbReference type="SUPFAM" id="SSF50677">
    <property type="entry name" value="ValRS/IleRS/LeuRS editing domain"/>
    <property type="match status" value="1"/>
</dbReference>
<dbReference type="EC" id="6.1.1.4" evidence="2"/>
<keyword evidence="4 10" id="KW-0547">Nucleotide-binding</keyword>
<name>A0A0S4J826_BODSA</name>
<dbReference type="FunFam" id="3.90.740.10:FF:000001">
    <property type="entry name" value="Leucine--tRNA ligase, cytoplasmic"/>
    <property type="match status" value="1"/>
</dbReference>
<dbReference type="SUPFAM" id="SSF52374">
    <property type="entry name" value="Nucleotidylyl transferase"/>
    <property type="match status" value="1"/>
</dbReference>
<sequence length="1084" mass="121447">MSTARRDVLTDIETRMQQKWDAEKTHESDAPAQGTTAAEQPKYFITFPYPYMNGKLHLGHCFSLTKSEFAARFYRMKGRKVLWPFGLHVTGTPIAACAQKIQTEMAKFGNPPQFPEEYFAERTNAAEEKAKEAAAAGQHKSKRGKTGPPKPQWHIMKDMGLSDAEIPSFANSRHWLDHFPALAVTDLKKLGCHIDWRRSFITTEVNPFYDSFVQWQFRKLREAGYLNFGKRYSVYSPLDGQPCADHDRASGEGVLPQEYTIVKLKVQNPSSIEAFAPFLDIIGQREVILPGATLRPETVVGQTNCWISPNFAYKAYAVKNAAGQEEVFLMTQKAARNMLYQNFTVNGTIATSDVEALFEIDGAKLIGLPLTAPMSRFPTIYTLPMATISESKGTGVVMSVPADSPDDYINFTQLIKKPEYRAKLGIKDEWVVPFEIIPIIEVPGELGRESARIVCERLKINGPKDADLLEEAKKIVYQAGFYQGVMIEGPYTGEKVSIAKVKMTKELMDQDLAIRYFEPTKQVMSRSGDECVVALCDQWFIEYGKKEWKEAVVDHVKGMNLYFPGIRNGFEETLDWLADWPCSRTFGLGTKVPCDSSQSMIIDSLSDSTIYMAYYTVAQFFHIAEDGSLCLDGSKPNRYGIVPSMITDAVWDFALKGVGSAESVHAATGLPVDIANAMRNEFSYWYPVDLRVSAKDLIQNHLTMFLYNHAAIWPEDRSKWPQSIYCNGHIQVDNEKMSKSKGNFISLSEAVATYGADATRMACADAGDSLDDANFVRESAAGFIMKLTTLIETAKDSFAKKDVLRAGEFNTFDKIFENSLNAVIITTENYFKGMAYRMALNTTFYELANEFSTYKQSCDDAQMHADLVRRYYEVTTLMLMPLAPHFAEYMWGEVLGNSGSVMNQSFPSPSAPVNFQMQVASRVFNDVVKEIRAQVTKNAKKRGPIDELYVYVAQDYNAWQKKALATLTTIFEENNRAFPADTTKIIIGRKEDWMTKDLIQDAMAFIAFVKANTDKYGADALSATPVVNDLTMLKEVLPSITKLSGVATIHVLDNSDESVAEHKIARSKARPGEPNVTFPPAAKK</sequence>
<dbReference type="PROSITE" id="PS00178">
    <property type="entry name" value="AA_TRNA_LIGASE_I"/>
    <property type="match status" value="1"/>
</dbReference>
<dbReference type="EMBL" id="CYKH01001563">
    <property type="protein sequence ID" value="CUG87654.1"/>
    <property type="molecule type" value="Genomic_DNA"/>
</dbReference>
<protein>
    <recommendedName>
        <fullName evidence="2">leucine--tRNA ligase</fullName>
        <ecNumber evidence="2">6.1.1.4</ecNumber>
    </recommendedName>
    <alternativeName>
        <fullName evidence="8">Leucyl-tRNA synthetase</fullName>
    </alternativeName>
</protein>
<feature type="domain" description="Methionyl/Valyl/Leucyl/Isoleucyl-tRNA synthetase anticodon-binding" evidence="13">
    <location>
        <begin position="813"/>
        <end position="937"/>
    </location>
</feature>
<dbReference type="FunFam" id="1.10.730.10:FF:000075">
    <property type="entry name" value="Putative leucyl-tRNA synthetase"/>
    <property type="match status" value="1"/>
</dbReference>
<evidence type="ECO:0000256" key="4">
    <source>
        <dbReference type="ARBA" id="ARBA00022741"/>
    </source>
</evidence>
<feature type="region of interest" description="Disordered" evidence="11">
    <location>
        <begin position="1062"/>
        <end position="1084"/>
    </location>
</feature>
<organism evidence="15 16">
    <name type="scientific">Bodo saltans</name>
    <name type="common">Flagellated protozoan</name>
    <dbReference type="NCBI Taxonomy" id="75058"/>
    <lineage>
        <taxon>Eukaryota</taxon>
        <taxon>Discoba</taxon>
        <taxon>Euglenozoa</taxon>
        <taxon>Kinetoplastea</taxon>
        <taxon>Metakinetoplastina</taxon>
        <taxon>Eubodonida</taxon>
        <taxon>Bodonidae</taxon>
        <taxon>Bodo</taxon>
    </lineage>
</organism>
<dbReference type="GO" id="GO:0004823">
    <property type="term" value="F:leucine-tRNA ligase activity"/>
    <property type="evidence" value="ECO:0007669"/>
    <property type="project" value="UniProtKB-EC"/>
</dbReference>
<feature type="domain" description="Methionyl/Leucyl tRNA synthetase" evidence="14">
    <location>
        <begin position="681"/>
        <end position="779"/>
    </location>
</feature>
<comment type="catalytic activity">
    <reaction evidence="9">
        <text>tRNA(Leu) + L-leucine + ATP = L-leucyl-tRNA(Leu) + AMP + diphosphate</text>
        <dbReference type="Rhea" id="RHEA:11688"/>
        <dbReference type="Rhea" id="RHEA-COMP:9613"/>
        <dbReference type="Rhea" id="RHEA-COMP:9622"/>
        <dbReference type="ChEBI" id="CHEBI:30616"/>
        <dbReference type="ChEBI" id="CHEBI:33019"/>
        <dbReference type="ChEBI" id="CHEBI:57427"/>
        <dbReference type="ChEBI" id="CHEBI:78442"/>
        <dbReference type="ChEBI" id="CHEBI:78494"/>
        <dbReference type="ChEBI" id="CHEBI:456215"/>
        <dbReference type="EC" id="6.1.1.4"/>
    </reaction>
</comment>
<evidence type="ECO:0000256" key="9">
    <source>
        <dbReference type="ARBA" id="ARBA00047469"/>
    </source>
</evidence>
<dbReference type="InterPro" id="IPR001412">
    <property type="entry name" value="aa-tRNA-synth_I_CS"/>
</dbReference>
<evidence type="ECO:0000259" key="12">
    <source>
        <dbReference type="Pfam" id="PF00133"/>
    </source>
</evidence>
<dbReference type="GO" id="GO:0005524">
    <property type="term" value="F:ATP binding"/>
    <property type="evidence" value="ECO:0007669"/>
    <property type="project" value="UniProtKB-KW"/>
</dbReference>
<dbReference type="GO" id="GO:0006429">
    <property type="term" value="P:leucyl-tRNA aminoacylation"/>
    <property type="evidence" value="ECO:0007669"/>
    <property type="project" value="InterPro"/>
</dbReference>
<dbReference type="Gene3D" id="3.40.50.620">
    <property type="entry name" value="HUPs"/>
    <property type="match status" value="1"/>
</dbReference>
<evidence type="ECO:0000259" key="13">
    <source>
        <dbReference type="Pfam" id="PF08264"/>
    </source>
</evidence>
<dbReference type="Pfam" id="PF00133">
    <property type="entry name" value="tRNA-synt_1"/>
    <property type="match status" value="2"/>
</dbReference>
<feature type="region of interest" description="Disordered" evidence="11">
    <location>
        <begin position="17"/>
        <end position="37"/>
    </location>
</feature>
<dbReference type="InterPro" id="IPR002300">
    <property type="entry name" value="aa-tRNA-synth_Ia"/>
</dbReference>
<feature type="domain" description="Aminoacyl-tRNA synthetase class Ia" evidence="12">
    <location>
        <begin position="172"/>
        <end position="594"/>
    </location>
</feature>
<evidence type="ECO:0000313" key="15">
    <source>
        <dbReference type="EMBL" id="CUG87654.1"/>
    </source>
</evidence>
<keyword evidence="7 10" id="KW-0030">Aminoacyl-tRNA synthetase</keyword>
<dbReference type="Pfam" id="PF08264">
    <property type="entry name" value="Anticodon_1"/>
    <property type="match status" value="1"/>
</dbReference>
<dbReference type="InterPro" id="IPR013155">
    <property type="entry name" value="M/V/L/I-tRNA-synth_anticd-bd"/>
</dbReference>
<dbReference type="SUPFAM" id="SSF47323">
    <property type="entry name" value="Anticodon-binding domain of a subclass of class I aminoacyl-tRNA synthetases"/>
    <property type="match status" value="1"/>
</dbReference>
<gene>
    <name evidence="15" type="ORF">BSAL_11295</name>
</gene>
<evidence type="ECO:0000256" key="5">
    <source>
        <dbReference type="ARBA" id="ARBA00022840"/>
    </source>
</evidence>